<dbReference type="InterPro" id="IPR016122">
    <property type="entry name" value="SpoOB_C"/>
</dbReference>
<dbReference type="SUPFAM" id="SSF55890">
    <property type="entry name" value="Sporulation response regulatory protein Spo0B"/>
    <property type="match status" value="1"/>
</dbReference>
<keyword evidence="2" id="KW-0808">Transferase</keyword>
<gene>
    <name evidence="5" type="ORF">I6J18_19230</name>
</gene>
<dbReference type="GO" id="GO:0000155">
    <property type="term" value="F:phosphorelay sensor kinase activity"/>
    <property type="evidence" value="ECO:0007669"/>
    <property type="project" value="InterPro"/>
</dbReference>
<dbReference type="Gene3D" id="3.30.565.30">
    <property type="entry name" value="Sporulation initiation phosphotransferase B (SpoOB), C-terminal domain"/>
    <property type="match status" value="1"/>
</dbReference>
<evidence type="ECO:0000313" key="5">
    <source>
        <dbReference type="EMBL" id="QQS99699.1"/>
    </source>
</evidence>
<dbReference type="Pfam" id="PF14682">
    <property type="entry name" value="SPOB_ab"/>
    <property type="match status" value="1"/>
</dbReference>
<reference evidence="5 6" key="1">
    <citation type="submission" date="2021-01" db="EMBL/GenBank/DDBJ databases">
        <title>FDA dAtabase for Regulatory Grade micrObial Sequences (FDA-ARGOS): Supporting development and validation of Infectious Disease Dx tests.</title>
        <authorList>
            <person name="Nelson B."/>
            <person name="Plummer A."/>
            <person name="Tallon L."/>
            <person name="Sadzewicz L."/>
            <person name="Zhao X."/>
            <person name="Boylan J."/>
            <person name="Ott S."/>
            <person name="Bowen H."/>
            <person name="Vavikolanu K."/>
            <person name="Mehta A."/>
            <person name="Aluvathingal J."/>
            <person name="Nadendla S."/>
            <person name="Myers T."/>
            <person name="Yan Y."/>
            <person name="Sichtig H."/>
        </authorList>
    </citation>
    <scope>NUCLEOTIDE SEQUENCE [LARGE SCALE GENOMIC DNA]</scope>
    <source>
        <strain evidence="5 6">FDAARGOS_1161</strain>
    </source>
</reference>
<organism evidence="5 6">
    <name type="scientific">Peribacillus psychrosaccharolyticus</name>
    <name type="common">Bacillus psychrosaccharolyticus</name>
    <dbReference type="NCBI Taxonomy" id="1407"/>
    <lineage>
        <taxon>Bacteria</taxon>
        <taxon>Bacillati</taxon>
        <taxon>Bacillota</taxon>
        <taxon>Bacilli</taxon>
        <taxon>Bacillales</taxon>
        <taxon>Bacillaceae</taxon>
        <taxon>Peribacillus</taxon>
    </lineage>
</organism>
<protein>
    <submittedName>
        <fullName evidence="5">Spo0B domain-containing protein</fullName>
    </submittedName>
</protein>
<keyword evidence="6" id="KW-1185">Reference proteome</keyword>
<evidence type="ECO:0000256" key="2">
    <source>
        <dbReference type="ARBA" id="ARBA00022679"/>
    </source>
</evidence>
<keyword evidence="1" id="KW-0597">Phosphoprotein</keyword>
<dbReference type="Pfam" id="PF14689">
    <property type="entry name" value="SPOB_a"/>
    <property type="match status" value="1"/>
</dbReference>
<dbReference type="RefSeq" id="WP_040376205.1">
    <property type="nucleotide sequence ID" value="NZ_CP068053.1"/>
</dbReference>
<evidence type="ECO:0000259" key="4">
    <source>
        <dbReference type="SMART" id="SM01317"/>
    </source>
</evidence>
<dbReference type="InterPro" id="IPR037100">
    <property type="entry name" value="Spo0B_C_sf"/>
</dbReference>
<keyword evidence="3" id="KW-0418">Kinase</keyword>
<name>A0A974NL70_PERPY</name>
<feature type="domain" description="Sporulation initiation phosphotransferase B C-terminal" evidence="4">
    <location>
        <begin position="59"/>
        <end position="172"/>
    </location>
</feature>
<dbReference type="SMART" id="SM01317">
    <property type="entry name" value="SPOB_ab"/>
    <property type="match status" value="1"/>
</dbReference>
<dbReference type="Gene3D" id="1.10.287.130">
    <property type="match status" value="1"/>
</dbReference>
<dbReference type="AlphaFoldDB" id="A0A974NL70"/>
<dbReference type="InterPro" id="IPR039506">
    <property type="entry name" value="SPOB_a"/>
</dbReference>
<dbReference type="EMBL" id="CP068053">
    <property type="protein sequence ID" value="QQS99699.1"/>
    <property type="molecule type" value="Genomic_DNA"/>
</dbReference>
<dbReference type="Proteomes" id="UP000595254">
    <property type="component" value="Chromosome"/>
</dbReference>
<evidence type="ECO:0000313" key="6">
    <source>
        <dbReference type="Proteomes" id="UP000595254"/>
    </source>
</evidence>
<accession>A0A974NL70</accession>
<proteinExistence type="predicted"/>
<dbReference type="InterPro" id="IPR016120">
    <property type="entry name" value="Sig_transdc_His_kin_SpoOB"/>
</dbReference>
<sequence>MDNEWTTVEILRHSRHDWLNKIQLIKGNLELERSDRARAIIEEIIIESQHEARLSNLKMPQFGELLMTANWQPCAFRCEFEVIDTIKGCSDLDETITAWTRELFTILNESLDGFSENVLTVSIFETNAKNIRFTFDIEGSRKEDDSLMRLLSQPLDKLERVSSEFTETCVVFTLDMKI</sequence>
<evidence type="ECO:0000256" key="1">
    <source>
        <dbReference type="ARBA" id="ARBA00022553"/>
    </source>
</evidence>
<dbReference type="KEGG" id="ppsr:I6J18_19230"/>
<evidence type="ECO:0000256" key="3">
    <source>
        <dbReference type="ARBA" id="ARBA00022777"/>
    </source>
</evidence>